<dbReference type="OrthoDB" id="2157903at2"/>
<dbReference type="GO" id="GO:0006313">
    <property type="term" value="P:DNA transposition"/>
    <property type="evidence" value="ECO:0007669"/>
    <property type="project" value="InterPro"/>
</dbReference>
<dbReference type="GO" id="GO:0004803">
    <property type="term" value="F:transposase activity"/>
    <property type="evidence" value="ECO:0007669"/>
    <property type="project" value="InterPro"/>
</dbReference>
<accession>C8VXN3</accession>
<dbReference type="STRING" id="485916.Dtox_1841"/>
<protein>
    <submittedName>
        <fullName evidence="3">Transposase-like protein</fullName>
    </submittedName>
</protein>
<dbReference type="HOGENOM" id="CLU_031694_0_0_9"/>
<dbReference type="GO" id="GO:0003677">
    <property type="term" value="F:DNA binding"/>
    <property type="evidence" value="ECO:0007669"/>
    <property type="project" value="InterPro"/>
</dbReference>
<proteinExistence type="predicted"/>
<dbReference type="EMBL" id="CP001720">
    <property type="protein sequence ID" value="ACV62689.1"/>
    <property type="molecule type" value="Genomic_DNA"/>
</dbReference>
<organism evidence="3 4">
    <name type="scientific">Desulfofarcimen acetoxidans (strain ATCC 49208 / DSM 771 / KCTC 5769 / VKM B-1644 / 5575)</name>
    <name type="common">Desulfotomaculum acetoxidans</name>
    <dbReference type="NCBI Taxonomy" id="485916"/>
    <lineage>
        <taxon>Bacteria</taxon>
        <taxon>Bacillati</taxon>
        <taxon>Bacillota</taxon>
        <taxon>Clostridia</taxon>
        <taxon>Eubacteriales</taxon>
        <taxon>Peptococcaceae</taxon>
        <taxon>Desulfofarcimen</taxon>
    </lineage>
</organism>
<name>C8VXN3_DESAS</name>
<evidence type="ECO:0000259" key="2">
    <source>
        <dbReference type="Pfam" id="PF14104"/>
    </source>
</evidence>
<dbReference type="AlphaFoldDB" id="C8VXN3"/>
<feature type="domain" description="Transposase IS4-like" evidence="1">
    <location>
        <begin position="344"/>
        <end position="512"/>
    </location>
</feature>
<dbReference type="KEGG" id="dae:Dtox_1841"/>
<dbReference type="RefSeq" id="WP_015757397.1">
    <property type="nucleotide sequence ID" value="NC_013216.1"/>
</dbReference>
<dbReference type="PANTHER" id="PTHR34614:SF2">
    <property type="entry name" value="TRANSPOSASE IS4-LIKE DOMAIN-CONTAINING PROTEIN"/>
    <property type="match status" value="1"/>
</dbReference>
<dbReference type="Proteomes" id="UP000002217">
    <property type="component" value="Chromosome"/>
</dbReference>
<dbReference type="eggNOG" id="COG5421">
    <property type="taxonomic scope" value="Bacteria"/>
</dbReference>
<evidence type="ECO:0000259" key="1">
    <source>
        <dbReference type="Pfam" id="PF01609"/>
    </source>
</evidence>
<dbReference type="Pfam" id="PF14104">
    <property type="entry name" value="DUF4277"/>
    <property type="match status" value="1"/>
</dbReference>
<keyword evidence="4" id="KW-1185">Reference proteome</keyword>
<dbReference type="NCBIfam" id="NF033559">
    <property type="entry name" value="transpos_IS1634"/>
    <property type="match status" value="1"/>
</dbReference>
<dbReference type="InterPro" id="IPR012337">
    <property type="entry name" value="RNaseH-like_sf"/>
</dbReference>
<evidence type="ECO:0000313" key="3">
    <source>
        <dbReference type="EMBL" id="ACV62689.1"/>
    </source>
</evidence>
<dbReference type="Pfam" id="PF01609">
    <property type="entry name" value="DDE_Tnp_1"/>
    <property type="match status" value="1"/>
</dbReference>
<feature type="domain" description="DUF4277" evidence="2">
    <location>
        <begin position="75"/>
        <end position="140"/>
    </location>
</feature>
<dbReference type="InterPro" id="IPR047654">
    <property type="entry name" value="IS1634_transpos"/>
</dbReference>
<dbReference type="InterPro" id="IPR002559">
    <property type="entry name" value="Transposase_11"/>
</dbReference>
<evidence type="ECO:0000313" key="4">
    <source>
        <dbReference type="Proteomes" id="UP000002217"/>
    </source>
</evidence>
<sequence>MDLQPILEQLAKLPPEILMKIMPKLKVEVPKADPSGAVLIGVFLARSLGIGKIIDNFIGEEYVTYEHLREDRANGSKCRVSTGLACEIMVGDMLGRNKDLTRLYKFEEACENWQVETILGIPSEKFNDDKMGRALDAINSNAKYMANVLQDIVLSASKKFGVPLNTFYNDTSSIPVSGVMEDNDKVQYGYGGLPGLKQLILNLTIASGASLPVTSSIDSGNVQGGATFERSFEKVKEITDDQEFEMIIDRGILTQDNMHLMLTNSNQKAFFIGPLKDELSKNWVLEQLNEAKKDDFATIDYRSKKEIERNLPRHYEALETKYTFKVKLEPPSEGSKNKKQLKKSKRIFATHTIRAVIYCDLNKKPKEQERRQKRITSTEDALVELNGKLNKRNLITKEACEKAVDNIFKGQPEMRRLFNVTIKLNQHNAIVMSWSKDEAIIPELEKTDGIFVLLTNHDKEKVDANELLTRYRGRNDIEISFRFLKGSLDLQQVFLRNPERVDAYCFLKVLAMLVLNLAAWLLAKNGKKMSPQKLQRELGDLTISEQRLQPIGIRHWNGTNIPNTIDVLVNLFNLPHPLELIEVINSAINFSYHIEKWFKDNFKE</sequence>
<gene>
    <name evidence="3" type="ordered locus">Dtox_1841</name>
</gene>
<reference evidence="3 4" key="1">
    <citation type="journal article" date="2009" name="Stand. Genomic Sci.">
        <title>Complete genome sequence of Desulfotomaculum acetoxidans type strain (5575).</title>
        <authorList>
            <person name="Spring S."/>
            <person name="Lapidus A."/>
            <person name="Schroder M."/>
            <person name="Gleim D."/>
            <person name="Sims D."/>
            <person name="Meincke L."/>
            <person name="Glavina Del Rio T."/>
            <person name="Tice H."/>
            <person name="Copeland A."/>
            <person name="Cheng J.F."/>
            <person name="Lucas S."/>
            <person name="Chen F."/>
            <person name="Nolan M."/>
            <person name="Bruce D."/>
            <person name="Goodwin L."/>
            <person name="Pitluck S."/>
            <person name="Ivanova N."/>
            <person name="Mavromatis K."/>
            <person name="Mikhailova N."/>
            <person name="Pati A."/>
            <person name="Chen A."/>
            <person name="Palaniappan K."/>
            <person name="Land M."/>
            <person name="Hauser L."/>
            <person name="Chang Y.J."/>
            <person name="Jeffries C.D."/>
            <person name="Chain P."/>
            <person name="Saunders E."/>
            <person name="Brettin T."/>
            <person name="Detter J.C."/>
            <person name="Goker M."/>
            <person name="Bristow J."/>
            <person name="Eisen J.A."/>
            <person name="Markowitz V."/>
            <person name="Hugenholtz P."/>
            <person name="Kyrpides N.C."/>
            <person name="Klenk H.P."/>
            <person name="Han C."/>
        </authorList>
    </citation>
    <scope>NUCLEOTIDE SEQUENCE [LARGE SCALE GENOMIC DNA]</scope>
    <source>
        <strain evidence="4">ATCC 49208 / DSM 771 / VKM B-1644</strain>
    </source>
</reference>
<dbReference type="InterPro" id="IPR025457">
    <property type="entry name" value="DUF4277"/>
</dbReference>
<dbReference type="PANTHER" id="PTHR34614">
    <property type="match status" value="1"/>
</dbReference>
<dbReference type="SUPFAM" id="SSF53098">
    <property type="entry name" value="Ribonuclease H-like"/>
    <property type="match status" value="1"/>
</dbReference>